<dbReference type="AlphaFoldDB" id="A0A3D8Q9M5"/>
<evidence type="ECO:0000313" key="4">
    <source>
        <dbReference type="EMBL" id="RDW58318.1"/>
    </source>
</evidence>
<keyword evidence="2" id="KW-0539">Nucleus</keyword>
<sequence>MAKSTDFSAVSPDTPWDNKFSNYTLEPLATPPMNMHSPNDTRRWSSGPSPIDDLPGSYYSYSSPEVHDDQMDSFSRREIEQKYTISDSELSDPEMCSMTTRETDIMALYLDTVFYETYPFHRLRKNSLEYRDWHLALPIFQGPTQRACFGVSRQHGNELAAGGGTSNSEYLEGRSSGLQATSYYICAIESLGSELAHWIQNRGNKCPWERREKTTEILFCILQLIIFEVYQDGDAGLWKTHFQGVSDLITDLPPWFSVSSSVPTSSSPTISQCTTSLQNPTNLPPSPAGSVYGSCSQLYCSHPHHTHTQTVSCKFVYLSFIYLDIIAASSTRTPLTLSIDHLTLLHSSQGEQNPSASNICCIQLFGLEELALVNLCHVVQLETLKNEGIRTADASMVRLVEQGAVIQAQIQQSLWVSRMYVISGPPLPQQQTTWPKSYELSTIRSEIYAHATLIYLHILLSGPLPHLLEIRTSIQAALFLFKMLSPQHRQLRGLRWPAAVLFCLAQEDERVWLEEALASKWGTMIARESSKSTDWAHLPIL</sequence>
<comment type="subcellular location">
    <subcellularLocation>
        <location evidence="1">Nucleus</location>
    </subcellularLocation>
</comment>
<dbReference type="PANTHER" id="PTHR37534">
    <property type="entry name" value="TRANSCRIPTIONAL ACTIVATOR PROTEIN UGA3"/>
    <property type="match status" value="1"/>
</dbReference>
<name>A0A3D8Q9M5_9HELO</name>
<comment type="caution">
    <text evidence="4">The sequence shown here is derived from an EMBL/GenBank/DDBJ whole genome shotgun (WGS) entry which is preliminary data.</text>
</comment>
<proteinExistence type="predicted"/>
<evidence type="ECO:0000313" key="5">
    <source>
        <dbReference type="Proteomes" id="UP000256328"/>
    </source>
</evidence>
<evidence type="ECO:0000256" key="3">
    <source>
        <dbReference type="SAM" id="MobiDB-lite"/>
    </source>
</evidence>
<evidence type="ECO:0008006" key="6">
    <source>
        <dbReference type="Google" id="ProtNLM"/>
    </source>
</evidence>
<protein>
    <recommendedName>
        <fullName evidence="6">Transcription factor domain-containing protein</fullName>
    </recommendedName>
</protein>
<reference evidence="4 5" key="1">
    <citation type="journal article" date="2018" name="IMA Fungus">
        <title>IMA Genome-F 9: Draft genome sequence of Annulohypoxylon stygium, Aspergillus mulundensis, Berkeleyomyces basicola (syn. Thielaviopsis basicola), Ceratocystis smalleyi, two Cercospora beticola strains, Coleophoma cylindrospora, Fusarium fracticaudum, Phialophora cf. hyalina, and Morchella septimelata.</title>
        <authorList>
            <person name="Wingfield B.D."/>
            <person name="Bills G.F."/>
            <person name="Dong Y."/>
            <person name="Huang W."/>
            <person name="Nel W.J."/>
            <person name="Swalarsk-Parry B.S."/>
            <person name="Vaghefi N."/>
            <person name="Wilken P.M."/>
            <person name="An Z."/>
            <person name="de Beer Z.W."/>
            <person name="De Vos L."/>
            <person name="Chen L."/>
            <person name="Duong T.A."/>
            <person name="Gao Y."/>
            <person name="Hammerbacher A."/>
            <person name="Kikkert J.R."/>
            <person name="Li Y."/>
            <person name="Li H."/>
            <person name="Li K."/>
            <person name="Li Q."/>
            <person name="Liu X."/>
            <person name="Ma X."/>
            <person name="Naidoo K."/>
            <person name="Pethybridge S.J."/>
            <person name="Sun J."/>
            <person name="Steenkamp E.T."/>
            <person name="van der Nest M.A."/>
            <person name="van Wyk S."/>
            <person name="Wingfield M.J."/>
            <person name="Xiong C."/>
            <person name="Yue Q."/>
            <person name="Zhang X."/>
        </authorList>
    </citation>
    <scope>NUCLEOTIDE SEQUENCE [LARGE SCALE GENOMIC DNA]</scope>
    <source>
        <strain evidence="4 5">BP5796</strain>
    </source>
</reference>
<dbReference type="OrthoDB" id="5213892at2759"/>
<keyword evidence="5" id="KW-1185">Reference proteome</keyword>
<organism evidence="4 5">
    <name type="scientific">Coleophoma crateriformis</name>
    <dbReference type="NCBI Taxonomy" id="565419"/>
    <lineage>
        <taxon>Eukaryota</taxon>
        <taxon>Fungi</taxon>
        <taxon>Dikarya</taxon>
        <taxon>Ascomycota</taxon>
        <taxon>Pezizomycotina</taxon>
        <taxon>Leotiomycetes</taxon>
        <taxon>Helotiales</taxon>
        <taxon>Dermateaceae</taxon>
        <taxon>Coleophoma</taxon>
    </lineage>
</organism>
<gene>
    <name evidence="4" type="ORF">BP5796_12248</name>
</gene>
<feature type="region of interest" description="Disordered" evidence="3">
    <location>
        <begin position="21"/>
        <end position="51"/>
    </location>
</feature>
<dbReference type="Pfam" id="PF11951">
    <property type="entry name" value="Fungal_trans_2"/>
    <property type="match status" value="1"/>
</dbReference>
<dbReference type="GO" id="GO:0003700">
    <property type="term" value="F:DNA-binding transcription factor activity"/>
    <property type="evidence" value="ECO:0007669"/>
    <property type="project" value="TreeGrafter"/>
</dbReference>
<dbReference type="Proteomes" id="UP000256328">
    <property type="component" value="Unassembled WGS sequence"/>
</dbReference>
<evidence type="ECO:0000256" key="1">
    <source>
        <dbReference type="ARBA" id="ARBA00004123"/>
    </source>
</evidence>
<dbReference type="PANTHER" id="PTHR37534:SF26">
    <property type="entry name" value="TRANSCRIPTION FACTOR, PUTATIVE-RELATED"/>
    <property type="match status" value="1"/>
</dbReference>
<accession>A0A3D8Q9M5</accession>
<dbReference type="InterPro" id="IPR021858">
    <property type="entry name" value="Fun_TF"/>
</dbReference>
<dbReference type="GO" id="GO:0000976">
    <property type="term" value="F:transcription cis-regulatory region binding"/>
    <property type="evidence" value="ECO:0007669"/>
    <property type="project" value="TreeGrafter"/>
</dbReference>
<dbReference type="EMBL" id="PDLN01000021">
    <property type="protein sequence ID" value="RDW58318.1"/>
    <property type="molecule type" value="Genomic_DNA"/>
</dbReference>
<evidence type="ECO:0000256" key="2">
    <source>
        <dbReference type="ARBA" id="ARBA00023242"/>
    </source>
</evidence>
<dbReference type="GO" id="GO:0045944">
    <property type="term" value="P:positive regulation of transcription by RNA polymerase II"/>
    <property type="evidence" value="ECO:0007669"/>
    <property type="project" value="TreeGrafter"/>
</dbReference>
<dbReference type="GO" id="GO:0005634">
    <property type="term" value="C:nucleus"/>
    <property type="evidence" value="ECO:0007669"/>
    <property type="project" value="UniProtKB-SubCell"/>
</dbReference>